<gene>
    <name evidence="3" type="ORF">DASC09_037970</name>
</gene>
<evidence type="ECO:0008006" key="5">
    <source>
        <dbReference type="Google" id="ProtNLM"/>
    </source>
</evidence>
<accession>A0AAV5QPM9</accession>
<dbReference type="InterPro" id="IPR018860">
    <property type="entry name" value="APC_suCDC26"/>
</dbReference>
<feature type="region of interest" description="Disordered" evidence="2">
    <location>
        <begin position="39"/>
        <end position="79"/>
    </location>
</feature>
<dbReference type="GO" id="GO:0031145">
    <property type="term" value="P:anaphase-promoting complex-dependent catabolic process"/>
    <property type="evidence" value="ECO:0007669"/>
    <property type="project" value="InterPro"/>
</dbReference>
<keyword evidence="1" id="KW-0833">Ubl conjugation pathway</keyword>
<dbReference type="GO" id="GO:0005680">
    <property type="term" value="C:anaphase-promoting complex"/>
    <property type="evidence" value="ECO:0007669"/>
    <property type="project" value="InterPro"/>
</dbReference>
<evidence type="ECO:0000256" key="1">
    <source>
        <dbReference type="ARBA" id="ARBA00022786"/>
    </source>
</evidence>
<sequence length="79" mass="8986">MLFRREPTVIRLTPEDVLEYDEGVNHGKLKKAVHIDATSSNNNSMAEEISQSDDDFDSVEASSKKKEKERNLRIGLHSK</sequence>
<evidence type="ECO:0000256" key="2">
    <source>
        <dbReference type="SAM" id="MobiDB-lite"/>
    </source>
</evidence>
<dbReference type="Pfam" id="PF10471">
    <property type="entry name" value="ANAPC_CDC26"/>
    <property type="match status" value="1"/>
</dbReference>
<comment type="caution">
    <text evidence="3">The sequence shown here is derived from an EMBL/GenBank/DDBJ whole genome shotgun (WGS) entry which is preliminary data.</text>
</comment>
<name>A0AAV5QPM9_9ASCO</name>
<organism evidence="3 4">
    <name type="scientific">Saccharomycopsis crataegensis</name>
    <dbReference type="NCBI Taxonomy" id="43959"/>
    <lineage>
        <taxon>Eukaryota</taxon>
        <taxon>Fungi</taxon>
        <taxon>Dikarya</taxon>
        <taxon>Ascomycota</taxon>
        <taxon>Saccharomycotina</taxon>
        <taxon>Saccharomycetes</taxon>
        <taxon>Saccharomycopsidaceae</taxon>
        <taxon>Saccharomycopsis</taxon>
    </lineage>
</organism>
<keyword evidence="4" id="KW-1185">Reference proteome</keyword>
<dbReference type="RefSeq" id="XP_064853468.1">
    <property type="nucleotide sequence ID" value="XM_064997396.1"/>
</dbReference>
<protein>
    <recommendedName>
        <fullName evidence="5">Anaphase-promoting complex subunit CDC26</fullName>
    </recommendedName>
</protein>
<dbReference type="EMBL" id="BTFZ01000011">
    <property type="protein sequence ID" value="GMM36472.1"/>
    <property type="molecule type" value="Genomic_DNA"/>
</dbReference>
<feature type="compositionally biased region" description="Basic and acidic residues" evidence="2">
    <location>
        <begin position="62"/>
        <end position="72"/>
    </location>
</feature>
<dbReference type="GeneID" id="90074447"/>
<reference evidence="3 4" key="1">
    <citation type="journal article" date="2023" name="Elife">
        <title>Identification of key yeast species and microbe-microbe interactions impacting larval growth of Drosophila in the wild.</title>
        <authorList>
            <person name="Mure A."/>
            <person name="Sugiura Y."/>
            <person name="Maeda R."/>
            <person name="Honda K."/>
            <person name="Sakurai N."/>
            <person name="Takahashi Y."/>
            <person name="Watada M."/>
            <person name="Katoh T."/>
            <person name="Gotoh A."/>
            <person name="Gotoh Y."/>
            <person name="Taniguchi I."/>
            <person name="Nakamura K."/>
            <person name="Hayashi T."/>
            <person name="Katayama T."/>
            <person name="Uemura T."/>
            <person name="Hattori Y."/>
        </authorList>
    </citation>
    <scope>NUCLEOTIDE SEQUENCE [LARGE SCALE GENOMIC DNA]</scope>
    <source>
        <strain evidence="3 4">SC-9</strain>
    </source>
</reference>
<evidence type="ECO:0000313" key="4">
    <source>
        <dbReference type="Proteomes" id="UP001360560"/>
    </source>
</evidence>
<proteinExistence type="predicted"/>
<dbReference type="Proteomes" id="UP001360560">
    <property type="component" value="Unassembled WGS sequence"/>
</dbReference>
<dbReference type="AlphaFoldDB" id="A0AAV5QPM9"/>
<evidence type="ECO:0000313" key="3">
    <source>
        <dbReference type="EMBL" id="GMM36472.1"/>
    </source>
</evidence>